<keyword evidence="3" id="KW-1185">Reference proteome</keyword>
<gene>
    <name evidence="2" type="ORF">BC936DRAFT_140841</name>
</gene>
<feature type="compositionally biased region" description="Low complexity" evidence="1">
    <location>
        <begin position="75"/>
        <end position="94"/>
    </location>
</feature>
<name>A0A433A3C4_9FUNG</name>
<dbReference type="AlphaFoldDB" id="A0A433A3C4"/>
<proteinExistence type="predicted"/>
<reference evidence="2 3" key="1">
    <citation type="journal article" date="2018" name="New Phytol.">
        <title>Phylogenomics of Endogonaceae and evolution of mycorrhizas within Mucoromycota.</title>
        <authorList>
            <person name="Chang Y."/>
            <person name="Desiro A."/>
            <person name="Na H."/>
            <person name="Sandor L."/>
            <person name="Lipzen A."/>
            <person name="Clum A."/>
            <person name="Barry K."/>
            <person name="Grigoriev I.V."/>
            <person name="Martin F.M."/>
            <person name="Stajich J.E."/>
            <person name="Smith M.E."/>
            <person name="Bonito G."/>
            <person name="Spatafora J.W."/>
        </authorList>
    </citation>
    <scope>NUCLEOTIDE SEQUENCE [LARGE SCALE GENOMIC DNA]</scope>
    <source>
        <strain evidence="2 3">GMNB39</strain>
    </source>
</reference>
<dbReference type="Proteomes" id="UP000268093">
    <property type="component" value="Unassembled WGS sequence"/>
</dbReference>
<protein>
    <submittedName>
        <fullName evidence="2">Uncharacterized protein</fullName>
    </submittedName>
</protein>
<dbReference type="OrthoDB" id="2427554at2759"/>
<evidence type="ECO:0000313" key="2">
    <source>
        <dbReference type="EMBL" id="RUO97187.1"/>
    </source>
</evidence>
<evidence type="ECO:0000256" key="1">
    <source>
        <dbReference type="SAM" id="MobiDB-lite"/>
    </source>
</evidence>
<organism evidence="2 3">
    <name type="scientific">Jimgerdemannia flammicorona</name>
    <dbReference type="NCBI Taxonomy" id="994334"/>
    <lineage>
        <taxon>Eukaryota</taxon>
        <taxon>Fungi</taxon>
        <taxon>Fungi incertae sedis</taxon>
        <taxon>Mucoromycota</taxon>
        <taxon>Mucoromycotina</taxon>
        <taxon>Endogonomycetes</taxon>
        <taxon>Endogonales</taxon>
        <taxon>Endogonaceae</taxon>
        <taxon>Jimgerdemannia</taxon>
    </lineage>
</organism>
<feature type="region of interest" description="Disordered" evidence="1">
    <location>
        <begin position="56"/>
        <end position="113"/>
    </location>
</feature>
<accession>A0A433A3C4</accession>
<comment type="caution">
    <text evidence="2">The sequence shown here is derived from an EMBL/GenBank/DDBJ whole genome shotgun (WGS) entry which is preliminary data.</text>
</comment>
<sequence>MTLTPLASAAMKLASGFFTTKMDWLDDCIFNWGCADDLETNDIFFFMDKQNGGVSGCASSHGNLGSDPEEERGARFGTGTSRSRSGSRTSRFGTELSSETGFKIEAMTELPRD</sequence>
<dbReference type="EMBL" id="RBNI01018028">
    <property type="protein sequence ID" value="RUO97187.1"/>
    <property type="molecule type" value="Genomic_DNA"/>
</dbReference>
<evidence type="ECO:0000313" key="3">
    <source>
        <dbReference type="Proteomes" id="UP000268093"/>
    </source>
</evidence>